<gene>
    <name evidence="5" type="ORF">ENSA7_48500</name>
</gene>
<dbReference type="Gene3D" id="3.10.100.10">
    <property type="entry name" value="Mannose-Binding Protein A, subunit A"/>
    <property type="match status" value="1"/>
</dbReference>
<dbReference type="NCBIfam" id="TIGR02232">
    <property type="entry name" value="myxo_disulf_rpt"/>
    <property type="match status" value="4"/>
</dbReference>
<dbReference type="PROSITE" id="PS51257">
    <property type="entry name" value="PROKAR_LIPOPROTEIN"/>
    <property type="match status" value="1"/>
</dbReference>
<organism evidence="5 6">
    <name type="scientific">Enhygromyxa salina</name>
    <dbReference type="NCBI Taxonomy" id="215803"/>
    <lineage>
        <taxon>Bacteria</taxon>
        <taxon>Pseudomonadati</taxon>
        <taxon>Myxococcota</taxon>
        <taxon>Polyangia</taxon>
        <taxon>Nannocystales</taxon>
        <taxon>Nannocystaceae</taxon>
        <taxon>Enhygromyxa</taxon>
    </lineage>
</organism>
<dbReference type="SUPFAM" id="SSF56436">
    <property type="entry name" value="C-type lectin-like"/>
    <property type="match status" value="1"/>
</dbReference>
<protein>
    <recommendedName>
        <fullName evidence="7">Myxococcus cysteine-rich repeat-containing protein</fullName>
    </recommendedName>
</protein>
<dbReference type="Proteomes" id="UP000238823">
    <property type="component" value="Unassembled WGS sequence"/>
</dbReference>
<dbReference type="OrthoDB" id="5385104at2"/>
<dbReference type="PANTHER" id="PTHR38934:SF6">
    <property type="entry name" value="CHROMOSOME UNDETERMINED SCAFFOLD_176, WHOLE GENOME SHOTGUN SEQUENCE"/>
    <property type="match status" value="1"/>
</dbReference>
<evidence type="ECO:0000256" key="2">
    <source>
        <dbReference type="ARBA" id="ARBA00022737"/>
    </source>
</evidence>
<dbReference type="InterPro" id="IPR011936">
    <property type="entry name" value="Myxo_disulph_rpt"/>
</dbReference>
<comment type="caution">
    <text evidence="5">The sequence shown here is derived from an EMBL/GenBank/DDBJ whole genome shotgun (WGS) entry which is preliminary data.</text>
</comment>
<keyword evidence="3" id="KW-1015">Disulfide bond</keyword>
<proteinExistence type="predicted"/>
<accession>A0A2S9YIK7</accession>
<dbReference type="EMBL" id="PVNL01000100">
    <property type="protein sequence ID" value="PRQ04919.1"/>
    <property type="molecule type" value="Genomic_DNA"/>
</dbReference>
<keyword evidence="2" id="KW-0677">Repeat</keyword>
<sequence>MLNSRLESLLTAAALCSLLGACNSDPPDATSDTDTDTESGTGDGDGDAVDPICGNGIIESGEACDDGNTIETDTCTNECALASCGDGLVHEGVEACDDGNMDTTDDCVLCQPATCGDGYVQEGVETCDDGNIDDTDTCTSTCELASCGDGFVQPGEDCDDTNDDNNDDCVECSAATCGDGFVQVGVEECDDANMDNSDGCDDTCVGAVCGDSFVQVGEECDDANLMAMDGCSPSCGWEFRLAFATSTTHTGDLGGLAGADAICNMLAQDAGLPGTYMAWLSTVDESPATRFTQSTVPYVLPDANQVADDWADLIDGSLDFAVARTETGAMSVNTAVMCGGSARLARTGTTEFGTPGASTCLDFSSGVASDFGTIGRSASNMSEWSSCGEIECDVLMPIYCFQQ</sequence>
<dbReference type="Pfam" id="PF13948">
    <property type="entry name" value="DUF4215"/>
    <property type="match status" value="2"/>
</dbReference>
<evidence type="ECO:0000256" key="4">
    <source>
        <dbReference type="SAM" id="MobiDB-lite"/>
    </source>
</evidence>
<dbReference type="InterPro" id="IPR016186">
    <property type="entry name" value="C-type_lectin-like/link_sf"/>
</dbReference>
<evidence type="ECO:0000313" key="5">
    <source>
        <dbReference type="EMBL" id="PRQ04919.1"/>
    </source>
</evidence>
<feature type="region of interest" description="Disordered" evidence="4">
    <location>
        <begin position="26"/>
        <end position="49"/>
    </location>
</feature>
<dbReference type="RefSeq" id="WP_106091757.1">
    <property type="nucleotide sequence ID" value="NZ_PVNL01000100.1"/>
</dbReference>
<name>A0A2S9YIK7_9BACT</name>
<evidence type="ECO:0008006" key="7">
    <source>
        <dbReference type="Google" id="ProtNLM"/>
    </source>
</evidence>
<dbReference type="AlphaFoldDB" id="A0A2S9YIK7"/>
<evidence type="ECO:0000256" key="1">
    <source>
        <dbReference type="ARBA" id="ARBA00022729"/>
    </source>
</evidence>
<dbReference type="PANTHER" id="PTHR38934">
    <property type="entry name" value="HYPHALLY REGULATED CELL WALL PROTEIN 1"/>
    <property type="match status" value="1"/>
</dbReference>
<evidence type="ECO:0000256" key="3">
    <source>
        <dbReference type="ARBA" id="ARBA00023157"/>
    </source>
</evidence>
<keyword evidence="1" id="KW-0732">Signal</keyword>
<reference evidence="5 6" key="1">
    <citation type="submission" date="2018-03" db="EMBL/GenBank/DDBJ databases">
        <title>Draft Genome Sequences of the Obligatory Marine Myxobacteria Enhygromyxa salina SWB007.</title>
        <authorList>
            <person name="Poehlein A."/>
            <person name="Moghaddam J.A."/>
            <person name="Harms H."/>
            <person name="Alanjari M."/>
            <person name="Koenig G.M."/>
            <person name="Daniel R."/>
            <person name="Schaeberle T.F."/>
        </authorList>
    </citation>
    <scope>NUCLEOTIDE SEQUENCE [LARGE SCALE GENOMIC DNA]</scope>
    <source>
        <strain evidence="5 6">SWB007</strain>
    </source>
</reference>
<dbReference type="InterPro" id="IPR016187">
    <property type="entry name" value="CTDL_fold"/>
</dbReference>
<evidence type="ECO:0000313" key="6">
    <source>
        <dbReference type="Proteomes" id="UP000238823"/>
    </source>
</evidence>